<evidence type="ECO:0000256" key="1">
    <source>
        <dbReference type="SAM" id="Phobius"/>
    </source>
</evidence>
<dbReference type="InterPro" id="IPR012340">
    <property type="entry name" value="NA-bd_OB-fold"/>
</dbReference>
<organism evidence="2">
    <name type="scientific">marine metagenome</name>
    <dbReference type="NCBI Taxonomy" id="408172"/>
    <lineage>
        <taxon>unclassified sequences</taxon>
        <taxon>metagenomes</taxon>
        <taxon>ecological metagenomes</taxon>
    </lineage>
</organism>
<dbReference type="GO" id="GO:0017004">
    <property type="term" value="P:cytochrome complex assembly"/>
    <property type="evidence" value="ECO:0007669"/>
    <property type="project" value="InterPro"/>
</dbReference>
<gene>
    <name evidence="2" type="ORF">METZ01_LOCUS467945</name>
</gene>
<keyword evidence="1" id="KW-1133">Transmembrane helix</keyword>
<proteinExistence type="predicted"/>
<dbReference type="GO" id="GO:0017003">
    <property type="term" value="P:protein-heme linkage"/>
    <property type="evidence" value="ECO:0007669"/>
    <property type="project" value="InterPro"/>
</dbReference>
<dbReference type="EMBL" id="UINC01197546">
    <property type="protein sequence ID" value="SVE15091.1"/>
    <property type="molecule type" value="Genomic_DNA"/>
</dbReference>
<feature type="transmembrane region" description="Helical" evidence="1">
    <location>
        <begin position="6"/>
        <end position="29"/>
    </location>
</feature>
<reference evidence="2" key="1">
    <citation type="submission" date="2018-05" db="EMBL/GenBank/DDBJ databases">
        <authorList>
            <person name="Lanie J.A."/>
            <person name="Ng W.-L."/>
            <person name="Kazmierczak K.M."/>
            <person name="Andrzejewski T.M."/>
            <person name="Davidsen T.M."/>
            <person name="Wayne K.J."/>
            <person name="Tettelin H."/>
            <person name="Glass J.I."/>
            <person name="Rusch D."/>
            <person name="Podicherti R."/>
            <person name="Tsui H.-C.T."/>
            <person name="Winkler M.E."/>
        </authorList>
    </citation>
    <scope>NUCLEOTIDE SEQUENCE</scope>
</reference>
<sequence>MPLTNIPYLFGLNIVILALFLGYGLWVLWDIFGLPRLSESPLVKIACLSLAPILILIFGVVTLTWSYLGNEGEGYVTVGEIGLDERLDRDLKLRGDYVVGSLMEGSDGNPTVFEMISDNITISVITSSNIPGRFYSGSCDVLLEGRFNSDDIFWSEKLTCVPDDNVG</sequence>
<evidence type="ECO:0000313" key="2">
    <source>
        <dbReference type="EMBL" id="SVE15091.1"/>
    </source>
</evidence>
<name>A0A383B5B5_9ZZZZ</name>
<protein>
    <submittedName>
        <fullName evidence="2">Uncharacterized protein</fullName>
    </submittedName>
</protein>
<dbReference type="InterPro" id="IPR036127">
    <property type="entry name" value="CcmE-like_sf"/>
</dbReference>
<keyword evidence="1" id="KW-0472">Membrane</keyword>
<keyword evidence="1" id="KW-0812">Transmembrane</keyword>
<feature type="transmembrane region" description="Helical" evidence="1">
    <location>
        <begin position="41"/>
        <end position="68"/>
    </location>
</feature>
<dbReference type="Gene3D" id="2.40.50.140">
    <property type="entry name" value="Nucleic acid-binding proteins"/>
    <property type="match status" value="1"/>
</dbReference>
<dbReference type="GO" id="GO:0005886">
    <property type="term" value="C:plasma membrane"/>
    <property type="evidence" value="ECO:0007669"/>
    <property type="project" value="InterPro"/>
</dbReference>
<feature type="non-terminal residue" evidence="2">
    <location>
        <position position="167"/>
    </location>
</feature>
<accession>A0A383B5B5</accession>
<dbReference type="SUPFAM" id="SSF82093">
    <property type="entry name" value="Heme chaperone CcmE"/>
    <property type="match status" value="1"/>
</dbReference>
<dbReference type="AlphaFoldDB" id="A0A383B5B5"/>